<gene>
    <name evidence="13" type="primary">cydC</name>
    <name evidence="13" type="ORF">SUBVAR_04178</name>
</gene>
<protein>
    <submittedName>
        <fullName evidence="13">Thiol reductant ABC exporter, CydC subunit</fullName>
    </submittedName>
</protein>
<dbReference type="GO" id="GO:0005886">
    <property type="term" value="C:plasma membrane"/>
    <property type="evidence" value="ECO:0007669"/>
    <property type="project" value="UniProtKB-SubCell"/>
</dbReference>
<dbReference type="PANTHER" id="PTHR43394">
    <property type="entry name" value="ATP-DEPENDENT PERMEASE MDL1, MITOCHONDRIAL"/>
    <property type="match status" value="1"/>
</dbReference>
<dbReference type="GO" id="GO:0016887">
    <property type="term" value="F:ATP hydrolysis activity"/>
    <property type="evidence" value="ECO:0007669"/>
    <property type="project" value="InterPro"/>
</dbReference>
<proteinExistence type="predicted"/>
<keyword evidence="5" id="KW-0547">Nucleotide-binding</keyword>
<dbReference type="Gene3D" id="1.20.1560.10">
    <property type="entry name" value="ABC transporter type 1, transmembrane domain"/>
    <property type="match status" value="1"/>
</dbReference>
<evidence type="ECO:0000256" key="1">
    <source>
        <dbReference type="ARBA" id="ARBA00004651"/>
    </source>
</evidence>
<comment type="caution">
    <text evidence="13">The sequence shown here is derived from an EMBL/GenBank/DDBJ whole genome shotgun (WGS) entry which is preliminary data.</text>
</comment>
<dbReference type="STRING" id="411471.SUBVAR_04178"/>
<keyword evidence="14" id="KW-1185">Reference proteome</keyword>
<dbReference type="SUPFAM" id="SSF90123">
    <property type="entry name" value="ABC transporter transmembrane region"/>
    <property type="match status" value="1"/>
</dbReference>
<dbReference type="InterPro" id="IPR011527">
    <property type="entry name" value="ABC1_TM_dom"/>
</dbReference>
<dbReference type="Gene3D" id="3.40.50.300">
    <property type="entry name" value="P-loop containing nucleotide triphosphate hydrolases"/>
    <property type="match status" value="1"/>
</dbReference>
<dbReference type="InterPro" id="IPR027417">
    <property type="entry name" value="P-loop_NTPase"/>
</dbReference>
<dbReference type="PANTHER" id="PTHR43394:SF1">
    <property type="entry name" value="ATP-BINDING CASSETTE SUB-FAMILY B MEMBER 10, MITOCHONDRIAL"/>
    <property type="match status" value="1"/>
</dbReference>
<dbReference type="AlphaFoldDB" id="D1PIL3"/>
<keyword evidence="8 10" id="KW-1133">Transmembrane helix</keyword>
<dbReference type="PROSITE" id="PS00289">
    <property type="entry name" value="PTX_1"/>
    <property type="match status" value="1"/>
</dbReference>
<dbReference type="GO" id="GO:0008234">
    <property type="term" value="F:cysteine-type peptidase activity"/>
    <property type="evidence" value="ECO:0007669"/>
    <property type="project" value="UniProtKB-KW"/>
</dbReference>
<keyword evidence="4 10" id="KW-0812">Transmembrane</keyword>
<dbReference type="InterPro" id="IPR017871">
    <property type="entry name" value="ABC_transporter-like_CS"/>
</dbReference>
<evidence type="ECO:0000256" key="3">
    <source>
        <dbReference type="ARBA" id="ARBA00022475"/>
    </source>
</evidence>
<dbReference type="PROSITE" id="PS50929">
    <property type="entry name" value="ABC_TM1F"/>
    <property type="match status" value="1"/>
</dbReference>
<keyword evidence="6" id="KW-0378">Hydrolase</keyword>
<dbReference type="GO" id="GO:0045454">
    <property type="term" value="P:cell redox homeostasis"/>
    <property type="evidence" value="ECO:0007669"/>
    <property type="project" value="InterPro"/>
</dbReference>
<evidence type="ECO:0000256" key="7">
    <source>
        <dbReference type="ARBA" id="ARBA00022840"/>
    </source>
</evidence>
<feature type="domain" description="ABC transporter" evidence="11">
    <location>
        <begin position="339"/>
        <end position="551"/>
    </location>
</feature>
<accession>D1PIL3</accession>
<dbReference type="RefSeq" id="WP_007045625.1">
    <property type="nucleotide sequence ID" value="NZ_GG704769.1"/>
</dbReference>
<dbReference type="GO" id="GO:0034775">
    <property type="term" value="P:glutathione transmembrane transport"/>
    <property type="evidence" value="ECO:0007669"/>
    <property type="project" value="InterPro"/>
</dbReference>
<feature type="transmembrane region" description="Helical" evidence="10">
    <location>
        <begin position="254"/>
        <end position="272"/>
    </location>
</feature>
<evidence type="ECO:0000256" key="9">
    <source>
        <dbReference type="ARBA" id="ARBA00023136"/>
    </source>
</evidence>
<feature type="transmembrane region" description="Helical" evidence="10">
    <location>
        <begin position="58"/>
        <end position="77"/>
    </location>
</feature>
<evidence type="ECO:0000313" key="14">
    <source>
        <dbReference type="Proteomes" id="UP000003438"/>
    </source>
</evidence>
<evidence type="ECO:0000256" key="4">
    <source>
        <dbReference type="ARBA" id="ARBA00022692"/>
    </source>
</evidence>
<reference evidence="13" key="1">
    <citation type="submission" date="2009-12" db="EMBL/GenBank/DDBJ databases">
        <authorList>
            <person name="Weinstock G."/>
            <person name="Sodergren E."/>
            <person name="Clifton S."/>
            <person name="Fulton L."/>
            <person name="Fulton B."/>
            <person name="Courtney L."/>
            <person name="Fronick C."/>
            <person name="Harrison M."/>
            <person name="Strong C."/>
            <person name="Farmer C."/>
            <person name="Delahaunty K."/>
            <person name="Markovic C."/>
            <person name="Hall O."/>
            <person name="Minx P."/>
            <person name="Tomlinson C."/>
            <person name="Mitreva M."/>
            <person name="Nelson J."/>
            <person name="Hou S."/>
            <person name="Wollam A."/>
            <person name="Pepin K.H."/>
            <person name="Johnson M."/>
            <person name="Bhonagiri V."/>
            <person name="Nash W.E."/>
            <person name="Warren W."/>
            <person name="Chinwalla A."/>
            <person name="Mardis E.R."/>
            <person name="Wilson R.K."/>
        </authorList>
    </citation>
    <scope>NUCLEOTIDE SEQUENCE [LARGE SCALE GENOMIC DNA]</scope>
    <source>
        <strain evidence="13">DSM 15176</strain>
    </source>
</reference>
<evidence type="ECO:0000259" key="12">
    <source>
        <dbReference type="PROSITE" id="PS50929"/>
    </source>
</evidence>
<evidence type="ECO:0000256" key="10">
    <source>
        <dbReference type="SAM" id="Phobius"/>
    </source>
</evidence>
<feature type="transmembrane region" description="Helical" evidence="10">
    <location>
        <begin position="134"/>
        <end position="156"/>
    </location>
</feature>
<dbReference type="HOGENOM" id="CLU_000604_84_9_9"/>
<feature type="domain" description="ABC transmembrane type-1" evidence="12">
    <location>
        <begin position="24"/>
        <end position="307"/>
    </location>
</feature>
<dbReference type="GO" id="GO:0015421">
    <property type="term" value="F:ABC-type oligopeptide transporter activity"/>
    <property type="evidence" value="ECO:0007669"/>
    <property type="project" value="TreeGrafter"/>
</dbReference>
<evidence type="ECO:0000313" key="13">
    <source>
        <dbReference type="EMBL" id="EFB77372.1"/>
    </source>
</evidence>
<dbReference type="eggNOG" id="COG1132">
    <property type="taxonomic scope" value="Bacteria"/>
</dbReference>
<evidence type="ECO:0000256" key="8">
    <source>
        <dbReference type="ARBA" id="ARBA00022989"/>
    </source>
</evidence>
<dbReference type="InterPro" id="IPR003439">
    <property type="entry name" value="ABC_transporter-like_ATP-bd"/>
</dbReference>
<dbReference type="InterPro" id="IPR014223">
    <property type="entry name" value="ABC_CydC/D"/>
</dbReference>
<keyword evidence="6" id="KW-0645">Protease</keyword>
<evidence type="ECO:0000259" key="11">
    <source>
        <dbReference type="PROSITE" id="PS50893"/>
    </source>
</evidence>
<dbReference type="PROSITE" id="PS50893">
    <property type="entry name" value="ABC_TRANSPORTER_2"/>
    <property type="match status" value="1"/>
</dbReference>
<dbReference type="PROSITE" id="PS00211">
    <property type="entry name" value="ABC_TRANSPORTER_1"/>
    <property type="match status" value="1"/>
</dbReference>
<feature type="transmembrane region" description="Helical" evidence="10">
    <location>
        <begin position="278"/>
        <end position="299"/>
    </location>
</feature>
<evidence type="ECO:0000256" key="6">
    <source>
        <dbReference type="ARBA" id="ARBA00022807"/>
    </source>
</evidence>
<keyword evidence="9 10" id="KW-0472">Membrane</keyword>
<dbReference type="SMART" id="SM00382">
    <property type="entry name" value="AAA"/>
    <property type="match status" value="1"/>
</dbReference>
<dbReference type="EMBL" id="ACBY02000011">
    <property type="protein sequence ID" value="EFB77372.1"/>
    <property type="molecule type" value="Genomic_DNA"/>
</dbReference>
<keyword evidence="2" id="KW-0813">Transport</keyword>
<dbReference type="NCBIfam" id="TIGR02868">
    <property type="entry name" value="CydC"/>
    <property type="match status" value="1"/>
</dbReference>
<dbReference type="Pfam" id="PF00005">
    <property type="entry name" value="ABC_tran"/>
    <property type="match status" value="1"/>
</dbReference>
<dbReference type="FunFam" id="3.40.50.300:FF:000299">
    <property type="entry name" value="ABC transporter ATP-binding protein/permease"/>
    <property type="match status" value="1"/>
</dbReference>
<dbReference type="InterPro" id="IPR003593">
    <property type="entry name" value="AAA+_ATPase"/>
</dbReference>
<keyword evidence="3" id="KW-1003">Cell membrane</keyword>
<organism evidence="13 14">
    <name type="scientific">Subdoligranulum variabile DSM 15176</name>
    <dbReference type="NCBI Taxonomy" id="411471"/>
    <lineage>
        <taxon>Bacteria</taxon>
        <taxon>Bacillati</taxon>
        <taxon>Bacillota</taxon>
        <taxon>Clostridia</taxon>
        <taxon>Eubacteriales</taxon>
        <taxon>Oscillospiraceae</taxon>
        <taxon>Subdoligranulum</taxon>
    </lineage>
</organism>
<feature type="transmembrane region" description="Helical" evidence="10">
    <location>
        <begin position="162"/>
        <end position="182"/>
    </location>
</feature>
<sequence length="551" mass="58917">MKRSGFAVMARLIGLVRPLAGYMALAVAMGLAGHLCATWITVLGGFGILRVLGLEAPLPLTGLFVAAAVMAVLRAVLRYGEQACNHFIAFKLLALLRDKVFRALRRLAPAKLEGREKGDLIAVITSDIELLEVFYAHTISPALIALLFSGLLTAFIGSYHPLLGALALAAYAVVGLAVPLAVSRASGQEGLRLRNEAGALAAFVLDSLRGLPEILQYGAGASRLQQMQDRTEALSRREARLKAAAGRGTAATQLILWCFDLAMLFAASALYLRGAVDFAGVLLPTLALMSSFGPVVALANLGATLQNTFAAGNRVLDILEETPLVRDIHGQPDVTFAGAGAEDVTFGYGEETILQNVTVPVPAGRTIGIVGRSGSGKSTLLKLFLRFWQVEQGRVQLSGRSVEQINTQNLRRMQALVTQETHLFQDSIRNNLRIARQDATDAELVAACKKASIHDFIAALPRGYDTPVGELGDTLSGGERQRLGLARAFLHDAPFLLLDEPTSNLDSLNEAVILRALAEEHGKRTVVLVSHRVSTMGIADTVYSVENGRVS</sequence>
<dbReference type="Pfam" id="PF00664">
    <property type="entry name" value="ABC_membrane"/>
    <property type="match status" value="1"/>
</dbReference>
<comment type="subcellular location">
    <subcellularLocation>
        <location evidence="1">Cell membrane</location>
        <topology evidence="1">Multi-pass membrane protein</topology>
    </subcellularLocation>
</comment>
<dbReference type="GO" id="GO:0005524">
    <property type="term" value="F:ATP binding"/>
    <property type="evidence" value="ECO:0007669"/>
    <property type="project" value="UniProtKB-KW"/>
</dbReference>
<dbReference type="InterPro" id="IPR039421">
    <property type="entry name" value="Type_1_exporter"/>
</dbReference>
<dbReference type="InterPro" id="IPR036640">
    <property type="entry name" value="ABC1_TM_sf"/>
</dbReference>
<keyword evidence="6" id="KW-0788">Thiol protease</keyword>
<evidence type="ECO:0000256" key="5">
    <source>
        <dbReference type="ARBA" id="ARBA00022741"/>
    </source>
</evidence>
<dbReference type="InterPro" id="IPR030476">
    <property type="entry name" value="Pentaxin_CS"/>
</dbReference>
<feature type="transmembrane region" description="Helical" evidence="10">
    <location>
        <begin position="21"/>
        <end position="46"/>
    </location>
</feature>
<name>D1PIL3_9FIRM</name>
<evidence type="ECO:0000256" key="2">
    <source>
        <dbReference type="ARBA" id="ARBA00022448"/>
    </source>
</evidence>
<dbReference type="SUPFAM" id="SSF52540">
    <property type="entry name" value="P-loop containing nucleoside triphosphate hydrolases"/>
    <property type="match status" value="1"/>
</dbReference>
<dbReference type="Proteomes" id="UP000003438">
    <property type="component" value="Unassembled WGS sequence"/>
</dbReference>
<keyword evidence="7" id="KW-0067">ATP-binding</keyword>